<dbReference type="EC" id="2.1.1.113" evidence="2"/>
<keyword evidence="4 8" id="KW-0808">Transferase</keyword>
<dbReference type="GO" id="GO:0009307">
    <property type="term" value="P:DNA restriction-modification system"/>
    <property type="evidence" value="ECO:0007669"/>
    <property type="project" value="UniProtKB-KW"/>
</dbReference>
<evidence type="ECO:0000256" key="2">
    <source>
        <dbReference type="ARBA" id="ARBA00012185"/>
    </source>
</evidence>
<protein>
    <recommendedName>
        <fullName evidence="2">site-specific DNA-methyltransferase (cytosine-N(4)-specific)</fullName>
        <ecNumber evidence="2">2.1.1.113</ecNumber>
    </recommendedName>
</protein>
<dbReference type="Proteomes" id="UP000019482">
    <property type="component" value="Unassembled WGS sequence"/>
</dbReference>
<keyword evidence="6" id="KW-0680">Restriction system</keyword>
<dbReference type="CDD" id="cd02440">
    <property type="entry name" value="AdoMet_MTases"/>
    <property type="match status" value="1"/>
</dbReference>
<proteinExistence type="inferred from homology"/>
<dbReference type="EMBL" id="CBXI010000043">
    <property type="protein sequence ID" value="CDL92503.1"/>
    <property type="molecule type" value="Genomic_DNA"/>
</dbReference>
<dbReference type="GeneID" id="29419437"/>
<evidence type="ECO:0000256" key="4">
    <source>
        <dbReference type="ARBA" id="ARBA00022679"/>
    </source>
</evidence>
<evidence type="ECO:0000256" key="3">
    <source>
        <dbReference type="ARBA" id="ARBA00022603"/>
    </source>
</evidence>
<dbReference type="PROSITE" id="PS00093">
    <property type="entry name" value="N4_MTASE"/>
    <property type="match status" value="1"/>
</dbReference>
<dbReference type="Gene3D" id="3.40.50.150">
    <property type="entry name" value="Vaccinia Virus protein VP39"/>
    <property type="match status" value="2"/>
</dbReference>
<evidence type="ECO:0000256" key="7">
    <source>
        <dbReference type="ARBA" id="ARBA00049120"/>
    </source>
</evidence>
<evidence type="ECO:0000256" key="6">
    <source>
        <dbReference type="ARBA" id="ARBA00022747"/>
    </source>
</evidence>
<organism evidence="8 9">
    <name type="scientific">Clostridium tyrobutyricum DIVETGP</name>
    <dbReference type="NCBI Taxonomy" id="1408889"/>
    <lineage>
        <taxon>Bacteria</taxon>
        <taxon>Bacillati</taxon>
        <taxon>Bacillota</taxon>
        <taxon>Clostridia</taxon>
        <taxon>Eubacteriales</taxon>
        <taxon>Clostridiaceae</taxon>
        <taxon>Clostridium</taxon>
    </lineage>
</organism>
<evidence type="ECO:0000313" key="9">
    <source>
        <dbReference type="Proteomes" id="UP000019482"/>
    </source>
</evidence>
<sequence length="362" mass="41376">MREMNPIIHFEKIDSVNNPNSMHGIYPYRGKISAIDAQNIIKQLPSKGTILDPFCGSGTIVYEGQKHGLKAIGVDNNPLAVQLAKAKVHKEVGSSVEECKKLIEMAKKDYDSKNYEKMSEGPLKSFHEQTAAEIMCMKNYYESMNDYLKGVFFGAIALAARGCNGYVWTSSTVGKNIEPKRYIDFFEKMLSKTKKHSKYFNTLDCEAAKIIHGDSRKLSEMIESHSIDFVFTSPPYFDGLDYTAYYGKLVYEIFEIDRVEIKKNLIQYVDTYETSMRAVIEELEKVTTENALIIFVVGDKRVKGEVINGGDFFRNIREASYIEERSYSGSSSQVFDVLNKTKRKEQIVVWDKYKGEIVKHEF</sequence>
<dbReference type="GO" id="GO:0009007">
    <property type="term" value="F:site-specific DNA-methyltransferase (adenine-specific) activity"/>
    <property type="evidence" value="ECO:0007669"/>
    <property type="project" value="UniProtKB-EC"/>
</dbReference>
<dbReference type="REBASE" id="112022">
    <property type="entry name" value="M2.CtyGPORF2572P"/>
</dbReference>
<comment type="caution">
    <text evidence="8">The sequence shown here is derived from an EMBL/GenBank/DDBJ whole genome shotgun (WGS) entry which is preliminary data.</text>
</comment>
<gene>
    <name evidence="8" type="ORF">CTDIVETGP_2573</name>
</gene>
<dbReference type="InterPro" id="IPR012327">
    <property type="entry name" value="MeTrfase_D12"/>
</dbReference>
<dbReference type="InterPro" id="IPR017985">
    <property type="entry name" value="MeTrfase_CN4_CS"/>
</dbReference>
<dbReference type="SUPFAM" id="SSF53335">
    <property type="entry name" value="S-adenosyl-L-methionine-dependent methyltransferases"/>
    <property type="match status" value="1"/>
</dbReference>
<keyword evidence="5" id="KW-0949">S-adenosyl-L-methionine</keyword>
<dbReference type="Pfam" id="PF02086">
    <property type="entry name" value="MethyltransfD12"/>
    <property type="match status" value="1"/>
</dbReference>
<accession>W6N709</accession>
<comment type="similarity">
    <text evidence="1">Belongs to the N(4)/N(6)-methyltransferase family. N(4) subfamily.</text>
</comment>
<comment type="catalytic activity">
    <reaction evidence="7">
        <text>a 2'-deoxycytidine in DNA + S-adenosyl-L-methionine = an N(4)-methyl-2'-deoxycytidine in DNA + S-adenosyl-L-homocysteine + H(+)</text>
        <dbReference type="Rhea" id="RHEA:16857"/>
        <dbReference type="Rhea" id="RHEA-COMP:11369"/>
        <dbReference type="Rhea" id="RHEA-COMP:13674"/>
        <dbReference type="ChEBI" id="CHEBI:15378"/>
        <dbReference type="ChEBI" id="CHEBI:57856"/>
        <dbReference type="ChEBI" id="CHEBI:59789"/>
        <dbReference type="ChEBI" id="CHEBI:85452"/>
        <dbReference type="ChEBI" id="CHEBI:137933"/>
        <dbReference type="EC" id="2.1.1.113"/>
    </reaction>
</comment>
<dbReference type="RefSeq" id="WP_017894869.1">
    <property type="nucleotide sequence ID" value="NZ_CBXI010000043.1"/>
</dbReference>
<keyword evidence="3 8" id="KW-0489">Methyltransferase</keyword>
<keyword evidence="9" id="KW-1185">Reference proteome</keyword>
<evidence type="ECO:0000256" key="1">
    <source>
        <dbReference type="ARBA" id="ARBA00010203"/>
    </source>
</evidence>
<dbReference type="InterPro" id="IPR029063">
    <property type="entry name" value="SAM-dependent_MTases_sf"/>
</dbReference>
<dbReference type="AlphaFoldDB" id="W6N709"/>
<evidence type="ECO:0000313" key="8">
    <source>
        <dbReference type="EMBL" id="CDL92503.1"/>
    </source>
</evidence>
<name>W6N709_CLOTY</name>
<dbReference type="GO" id="GO:0003677">
    <property type="term" value="F:DNA binding"/>
    <property type="evidence" value="ECO:0007669"/>
    <property type="project" value="InterPro"/>
</dbReference>
<dbReference type="GO" id="GO:0015667">
    <property type="term" value="F:site-specific DNA-methyltransferase (cytosine-N4-specific) activity"/>
    <property type="evidence" value="ECO:0007669"/>
    <property type="project" value="UniProtKB-EC"/>
</dbReference>
<reference evidence="8 9" key="1">
    <citation type="journal article" date="2015" name="Genome Announc.">
        <title>Draft Genome Sequence of Clostridium tyrobutyricum Strain DIVETGP, Isolated from Cow's Milk for Grana Padano Production.</title>
        <authorList>
            <person name="Soggiu A."/>
            <person name="Piras C."/>
            <person name="Gaiarsa S."/>
            <person name="Sassera D."/>
            <person name="Roncada P."/>
            <person name="Bendixen E."/>
            <person name="Brasca M."/>
            <person name="Bonizzi L."/>
        </authorList>
    </citation>
    <scope>NUCLEOTIDE SEQUENCE [LARGE SCALE GENOMIC DNA]</scope>
    <source>
        <strain evidence="8 9">DIVETGP</strain>
    </source>
</reference>
<dbReference type="GO" id="GO:0032259">
    <property type="term" value="P:methylation"/>
    <property type="evidence" value="ECO:0007669"/>
    <property type="project" value="UniProtKB-KW"/>
</dbReference>
<dbReference type="OrthoDB" id="1637728at2"/>
<evidence type="ECO:0000256" key="5">
    <source>
        <dbReference type="ARBA" id="ARBA00022691"/>
    </source>
</evidence>